<comment type="cofactor">
    <cofactor evidence="1">
        <name>Mg(2+)</name>
        <dbReference type="ChEBI" id="CHEBI:18420"/>
    </cofactor>
</comment>
<dbReference type="GO" id="GO:0008033">
    <property type="term" value="P:tRNA processing"/>
    <property type="evidence" value="ECO:0007669"/>
    <property type="project" value="UniProtKB-KW"/>
</dbReference>
<dbReference type="RefSeq" id="WP_019034490.1">
    <property type="nucleotide sequence ID" value="NZ_UGSZ01000001.1"/>
</dbReference>
<evidence type="ECO:0000256" key="5">
    <source>
        <dbReference type="ARBA" id="ARBA00022723"/>
    </source>
</evidence>
<name>A0A379C5L6_9FIRM</name>
<dbReference type="GO" id="GO:0004810">
    <property type="term" value="F:CCA tRNA nucleotidyltransferase activity"/>
    <property type="evidence" value="ECO:0007669"/>
    <property type="project" value="UniProtKB-EC"/>
</dbReference>
<evidence type="ECO:0000259" key="11">
    <source>
        <dbReference type="Pfam" id="PF12627"/>
    </source>
</evidence>
<dbReference type="OrthoDB" id="9805698at2"/>
<keyword evidence="4 13" id="KW-0548">Nucleotidyltransferase</keyword>
<evidence type="ECO:0000256" key="7">
    <source>
        <dbReference type="ARBA" id="ARBA00022842"/>
    </source>
</evidence>
<dbReference type="Proteomes" id="UP000255517">
    <property type="component" value="Unassembled WGS sequence"/>
</dbReference>
<dbReference type="InterPro" id="IPR032828">
    <property type="entry name" value="PolyA_RNA-bd"/>
</dbReference>
<dbReference type="STRING" id="1122949.GCA_000378725_00573"/>
<organism evidence="13 14">
    <name type="scientific">Peptoniphilus lacrimalis</name>
    <dbReference type="NCBI Taxonomy" id="33031"/>
    <lineage>
        <taxon>Bacteria</taxon>
        <taxon>Bacillati</taxon>
        <taxon>Bacillota</taxon>
        <taxon>Tissierellia</taxon>
        <taxon>Tissierellales</taxon>
        <taxon>Peptoniphilaceae</taxon>
        <taxon>Peptoniphilus</taxon>
    </lineage>
</organism>
<dbReference type="Gene3D" id="3.30.460.10">
    <property type="entry name" value="Beta Polymerase, domain 2"/>
    <property type="match status" value="1"/>
</dbReference>
<dbReference type="EMBL" id="UGSZ01000001">
    <property type="protein sequence ID" value="SUB57015.1"/>
    <property type="molecule type" value="Genomic_DNA"/>
</dbReference>
<dbReference type="Gene3D" id="1.10.246.80">
    <property type="match status" value="1"/>
</dbReference>
<dbReference type="PANTHER" id="PTHR46173:SF1">
    <property type="entry name" value="CCA TRNA NUCLEOTIDYLTRANSFERASE 1, MITOCHONDRIAL"/>
    <property type="match status" value="1"/>
</dbReference>
<evidence type="ECO:0000313" key="14">
    <source>
        <dbReference type="Proteomes" id="UP000255517"/>
    </source>
</evidence>
<comment type="similarity">
    <text evidence="9">Belongs to the tRNA nucleotidyltransferase/poly(A) polymerase family.</text>
</comment>
<dbReference type="GO" id="GO:0000049">
    <property type="term" value="F:tRNA binding"/>
    <property type="evidence" value="ECO:0007669"/>
    <property type="project" value="TreeGrafter"/>
</dbReference>
<dbReference type="GO" id="GO:0000166">
    <property type="term" value="F:nucleotide binding"/>
    <property type="evidence" value="ECO:0007669"/>
    <property type="project" value="UniProtKB-KW"/>
</dbReference>
<proteinExistence type="inferred from homology"/>
<feature type="domain" description="Poly A polymerase head" evidence="10">
    <location>
        <begin position="20"/>
        <end position="141"/>
    </location>
</feature>
<dbReference type="InterPro" id="IPR043519">
    <property type="entry name" value="NT_sf"/>
</dbReference>
<dbReference type="Pfam" id="PF12627">
    <property type="entry name" value="PolyA_pol_RNAbd"/>
    <property type="match status" value="1"/>
</dbReference>
<evidence type="ECO:0000256" key="1">
    <source>
        <dbReference type="ARBA" id="ARBA00001946"/>
    </source>
</evidence>
<evidence type="ECO:0000256" key="4">
    <source>
        <dbReference type="ARBA" id="ARBA00022695"/>
    </source>
</evidence>
<dbReference type="SUPFAM" id="SSF81301">
    <property type="entry name" value="Nucleotidyltransferase"/>
    <property type="match status" value="1"/>
</dbReference>
<feature type="domain" description="tRNA nucleotidyltransferase/poly(A) polymerase RNA and SrmB- binding" evidence="11">
    <location>
        <begin position="169"/>
        <end position="227"/>
    </location>
</feature>
<evidence type="ECO:0000256" key="2">
    <source>
        <dbReference type="ARBA" id="ARBA00022679"/>
    </source>
</evidence>
<keyword evidence="6" id="KW-0547">Nucleotide-binding</keyword>
<dbReference type="CDD" id="cd05398">
    <property type="entry name" value="NT_ClassII-CCAase"/>
    <property type="match status" value="1"/>
</dbReference>
<keyword evidence="5" id="KW-0479">Metal-binding</keyword>
<evidence type="ECO:0000256" key="8">
    <source>
        <dbReference type="ARBA" id="ARBA00022884"/>
    </source>
</evidence>
<dbReference type="CDD" id="cd00077">
    <property type="entry name" value="HDc"/>
    <property type="match status" value="1"/>
</dbReference>
<dbReference type="InterPro" id="IPR032810">
    <property type="entry name" value="CCA-adding_enz_C"/>
</dbReference>
<gene>
    <name evidence="13" type="primary">cca</name>
    <name evidence="13" type="ORF">NCTC13149_00830</name>
</gene>
<dbReference type="Pfam" id="PF13735">
    <property type="entry name" value="tRNA_NucTran2_2"/>
    <property type="match status" value="1"/>
</dbReference>
<dbReference type="SUPFAM" id="SSF81891">
    <property type="entry name" value="Poly A polymerase C-terminal region-like"/>
    <property type="match status" value="1"/>
</dbReference>
<evidence type="ECO:0000259" key="10">
    <source>
        <dbReference type="Pfam" id="PF01743"/>
    </source>
</evidence>
<dbReference type="InterPro" id="IPR002646">
    <property type="entry name" value="PolA_pol_head_dom"/>
</dbReference>
<dbReference type="GO" id="GO:0046872">
    <property type="term" value="F:metal ion binding"/>
    <property type="evidence" value="ECO:0007669"/>
    <property type="project" value="UniProtKB-KW"/>
</dbReference>
<evidence type="ECO:0000256" key="3">
    <source>
        <dbReference type="ARBA" id="ARBA00022694"/>
    </source>
</evidence>
<dbReference type="PANTHER" id="PTHR46173">
    <property type="entry name" value="CCA TRNA NUCLEOTIDYLTRANSFERASE 1, MITOCHONDRIAL"/>
    <property type="match status" value="1"/>
</dbReference>
<dbReference type="InterPro" id="IPR003607">
    <property type="entry name" value="HD/PDEase_dom"/>
</dbReference>
<dbReference type="Pfam" id="PF01743">
    <property type="entry name" value="PolyA_pol"/>
    <property type="match status" value="1"/>
</dbReference>
<dbReference type="InterPro" id="IPR050264">
    <property type="entry name" value="Bact_CCA-adding_enz_type3_sf"/>
</dbReference>
<keyword evidence="3" id="KW-0819">tRNA processing</keyword>
<evidence type="ECO:0000313" key="13">
    <source>
        <dbReference type="EMBL" id="SUB57015.1"/>
    </source>
</evidence>
<feature type="domain" description="CCA-adding enzyme C-terminal" evidence="12">
    <location>
        <begin position="295"/>
        <end position="433"/>
    </location>
</feature>
<accession>A0A379C5L6</accession>
<evidence type="ECO:0000256" key="9">
    <source>
        <dbReference type="RuleBase" id="RU003953"/>
    </source>
</evidence>
<evidence type="ECO:0000256" key="6">
    <source>
        <dbReference type="ARBA" id="ARBA00022741"/>
    </source>
</evidence>
<keyword evidence="7" id="KW-0460">Magnesium</keyword>
<evidence type="ECO:0000259" key="12">
    <source>
        <dbReference type="Pfam" id="PF13735"/>
    </source>
</evidence>
<dbReference type="AlphaFoldDB" id="A0A379C5L6"/>
<keyword evidence="2 9" id="KW-0808">Transferase</keyword>
<sequence length="445" mass="51892">MDKDVFDLLEKLDNHGYKSYIVGGCLRDILLGIRPNDFDITTNARPSQVKEVFREYKIFDYGIKYGTITVEYRDRLYEITTFRSEGTYSDNRRPDRVLFLDSIDDDLARRDFTINAMAMDKSYNIYDPFNGIRDLKNKIIRACGDANKRIEEDALRILRAIRFATRFKFYLDEELFDAISLNRNLLKNIARERIFSEICKIITYDNPSYGFLLMEETGILDILFPSLRKTVGFDQKTPWHDRNLFDHLLCVMDNVPNDLSLRFAAIFHDIAKPLTLKIDGDGTGHFLGHDALGATMAEDILKYYKAPKALIEKVSILIKEHMKVQEVMTDKALRRQIKRVGRENILDLYELLYADCVCTRYDRDGSFILNRKKRIEELLDEKEMKKEKFLEINGYDLIELGFHGKIIGQILKYAENLVLSDTSLNKKEILLEKIKNNFISGDRNG</sequence>
<dbReference type="EC" id="2.7.7.72" evidence="13"/>
<keyword evidence="8 9" id="KW-0694">RNA-binding</keyword>
<dbReference type="Gene3D" id="1.10.3090.10">
    <property type="entry name" value="cca-adding enzyme, domain 2"/>
    <property type="match status" value="1"/>
</dbReference>
<reference evidence="13 14" key="1">
    <citation type="submission" date="2018-06" db="EMBL/GenBank/DDBJ databases">
        <authorList>
            <consortium name="Pathogen Informatics"/>
            <person name="Doyle S."/>
        </authorList>
    </citation>
    <scope>NUCLEOTIDE SEQUENCE [LARGE SCALE GENOMIC DNA]</scope>
    <source>
        <strain evidence="13 14">NCTC13149</strain>
    </source>
</reference>
<protein>
    <submittedName>
        <fullName evidence="13">CCA-adding enzyme</fullName>
        <ecNumber evidence="13">2.7.7.72</ecNumber>
    </submittedName>
</protein>